<reference evidence="1" key="1">
    <citation type="submission" date="2021-06" db="EMBL/GenBank/DDBJ databases">
        <authorList>
            <person name="Kallberg Y."/>
            <person name="Tangrot J."/>
            <person name="Rosling A."/>
        </authorList>
    </citation>
    <scope>NUCLEOTIDE SEQUENCE</scope>
    <source>
        <strain evidence="1">MA461A</strain>
    </source>
</reference>
<gene>
    <name evidence="1" type="ORF">RPERSI_LOCUS18492</name>
</gene>
<sequence>MRTGQYYRSMIKPSGPNTATPIAYYPPVSYDRTGDRSSSAQFIVWMNERRCQSKDLYEDTNGECIQNDKTGRSEDIYKRLLATDLLK</sequence>
<evidence type="ECO:0000313" key="2">
    <source>
        <dbReference type="Proteomes" id="UP000789920"/>
    </source>
</evidence>
<name>A0ACA9RDR7_9GLOM</name>
<accession>A0ACA9RDR7</accession>
<dbReference type="EMBL" id="CAJVQC010049098">
    <property type="protein sequence ID" value="CAG8787144.1"/>
    <property type="molecule type" value="Genomic_DNA"/>
</dbReference>
<proteinExistence type="predicted"/>
<organism evidence="1 2">
    <name type="scientific">Racocetra persica</name>
    <dbReference type="NCBI Taxonomy" id="160502"/>
    <lineage>
        <taxon>Eukaryota</taxon>
        <taxon>Fungi</taxon>
        <taxon>Fungi incertae sedis</taxon>
        <taxon>Mucoromycota</taxon>
        <taxon>Glomeromycotina</taxon>
        <taxon>Glomeromycetes</taxon>
        <taxon>Diversisporales</taxon>
        <taxon>Gigasporaceae</taxon>
        <taxon>Racocetra</taxon>
    </lineage>
</organism>
<feature type="non-terminal residue" evidence="1">
    <location>
        <position position="87"/>
    </location>
</feature>
<evidence type="ECO:0000313" key="1">
    <source>
        <dbReference type="EMBL" id="CAG8787144.1"/>
    </source>
</evidence>
<dbReference type="Proteomes" id="UP000789920">
    <property type="component" value="Unassembled WGS sequence"/>
</dbReference>
<protein>
    <submittedName>
        <fullName evidence="1">4780_t:CDS:1</fullName>
    </submittedName>
</protein>
<comment type="caution">
    <text evidence="1">The sequence shown here is derived from an EMBL/GenBank/DDBJ whole genome shotgun (WGS) entry which is preliminary data.</text>
</comment>
<keyword evidence="2" id="KW-1185">Reference proteome</keyword>